<dbReference type="EMBL" id="BMHL01000002">
    <property type="protein sequence ID" value="GGC26943.1"/>
    <property type="molecule type" value="Genomic_DNA"/>
</dbReference>
<evidence type="ECO:0000313" key="3">
    <source>
        <dbReference type="Proteomes" id="UP000602004"/>
    </source>
</evidence>
<dbReference type="Gene3D" id="3.90.180.10">
    <property type="entry name" value="Medium-chain alcohol dehydrogenases, catalytic domain"/>
    <property type="match status" value="1"/>
</dbReference>
<dbReference type="InterPro" id="IPR052733">
    <property type="entry name" value="Chloroplast_QOR"/>
</dbReference>
<evidence type="ECO:0000259" key="1">
    <source>
        <dbReference type="SMART" id="SM00829"/>
    </source>
</evidence>
<dbReference type="PANTHER" id="PTHR44013:SF1">
    <property type="entry name" value="ZINC-TYPE ALCOHOL DEHYDROGENASE-LIKE PROTEIN C16A3.02C"/>
    <property type="match status" value="1"/>
</dbReference>
<dbReference type="SUPFAM" id="SSF51735">
    <property type="entry name" value="NAD(P)-binding Rossmann-fold domains"/>
    <property type="match status" value="1"/>
</dbReference>
<proteinExistence type="predicted"/>
<comment type="caution">
    <text evidence="2">The sequence shown here is derived from an EMBL/GenBank/DDBJ whole genome shotgun (WGS) entry which is preliminary data.</text>
</comment>
<dbReference type="Pfam" id="PF08240">
    <property type="entry name" value="ADH_N"/>
    <property type="match status" value="1"/>
</dbReference>
<dbReference type="InterPro" id="IPR036291">
    <property type="entry name" value="NAD(P)-bd_dom_sf"/>
</dbReference>
<feature type="domain" description="Enoyl reductase (ER)" evidence="1">
    <location>
        <begin position="10"/>
        <end position="307"/>
    </location>
</feature>
<dbReference type="InterPro" id="IPR013154">
    <property type="entry name" value="ADH-like_N"/>
</dbReference>
<reference evidence="3" key="1">
    <citation type="journal article" date="2019" name="Int. J. Syst. Evol. Microbiol.">
        <title>The Global Catalogue of Microorganisms (GCM) 10K type strain sequencing project: providing services to taxonomists for standard genome sequencing and annotation.</title>
        <authorList>
            <consortium name="The Broad Institute Genomics Platform"/>
            <consortium name="The Broad Institute Genome Sequencing Center for Infectious Disease"/>
            <person name="Wu L."/>
            <person name="Ma J."/>
        </authorList>
    </citation>
    <scope>NUCLEOTIDE SEQUENCE [LARGE SCALE GENOMIC DNA]</scope>
    <source>
        <strain evidence="3">CGMCC 1.15103</strain>
    </source>
</reference>
<dbReference type="PANTHER" id="PTHR44013">
    <property type="entry name" value="ZINC-TYPE ALCOHOL DEHYDROGENASE-LIKE PROTEIN C16A3.02C"/>
    <property type="match status" value="1"/>
</dbReference>
<sequence length="310" mass="33208">MKRIQYHRYGGPEEMQLETYELPAPASDEILVRVKASSVNPADWKIRQGAMKFMTGRRLPRAMGTDFSGVVESVGGGVTRFRAGDEVFGTVPVKPSGAFAEKLITKEKLAVKKPTSLTHEEAATLPAVGVTAWRALVQKGRLKAGQAVFVNGAYGGVGQAAVRIAKAFGASVTGRVGPGALADAKTLGIDSVLDYTLEIPVDLTRKFDIVFDCNGSLSPGEGDALIKRRGVVVDTNPSFYKLMRSLFSLRHKFVFGSPDTEILQKIADLAGGGKLKISIGRTEKLDDAIALISDLESGRRTKGKAIIVMT</sequence>
<dbReference type="SUPFAM" id="SSF50129">
    <property type="entry name" value="GroES-like"/>
    <property type="match status" value="1"/>
</dbReference>
<evidence type="ECO:0000313" key="2">
    <source>
        <dbReference type="EMBL" id="GGC26943.1"/>
    </source>
</evidence>
<dbReference type="SMART" id="SM00829">
    <property type="entry name" value="PKS_ER"/>
    <property type="match status" value="1"/>
</dbReference>
<dbReference type="Gene3D" id="3.40.50.720">
    <property type="entry name" value="NAD(P)-binding Rossmann-like Domain"/>
    <property type="match status" value="1"/>
</dbReference>
<dbReference type="InterPro" id="IPR020843">
    <property type="entry name" value="ER"/>
</dbReference>
<dbReference type="RefSeq" id="WP_115782997.1">
    <property type="nucleotide sequence ID" value="NZ_BMHL01000002.1"/>
</dbReference>
<accession>A0ABQ1LQR5</accession>
<dbReference type="Proteomes" id="UP000602004">
    <property type="component" value="Unassembled WGS sequence"/>
</dbReference>
<dbReference type="Pfam" id="PF13602">
    <property type="entry name" value="ADH_zinc_N_2"/>
    <property type="match status" value="1"/>
</dbReference>
<organism evidence="2 3">
    <name type="scientific">Paraburkholderia caffeinilytica</name>
    <dbReference type="NCBI Taxonomy" id="1761016"/>
    <lineage>
        <taxon>Bacteria</taxon>
        <taxon>Pseudomonadati</taxon>
        <taxon>Pseudomonadota</taxon>
        <taxon>Betaproteobacteria</taxon>
        <taxon>Burkholderiales</taxon>
        <taxon>Burkholderiaceae</taxon>
        <taxon>Paraburkholderia</taxon>
    </lineage>
</organism>
<dbReference type="InterPro" id="IPR011032">
    <property type="entry name" value="GroES-like_sf"/>
</dbReference>
<gene>
    <name evidence="2" type="ORF">GCM10011400_11620</name>
</gene>
<name>A0ABQ1LQR5_9BURK</name>
<dbReference type="CDD" id="cd08267">
    <property type="entry name" value="MDR1"/>
    <property type="match status" value="1"/>
</dbReference>
<protein>
    <submittedName>
        <fullName evidence="2">NADPH:quinone reductase</fullName>
    </submittedName>
</protein>
<keyword evidence="3" id="KW-1185">Reference proteome</keyword>